<dbReference type="SUPFAM" id="SSF53167">
    <property type="entry name" value="Purine and uridine phosphorylases"/>
    <property type="match status" value="1"/>
</dbReference>
<organism evidence="1 2">
    <name type="scientific">Fusarium duplospermum</name>
    <dbReference type="NCBI Taxonomy" id="1325734"/>
    <lineage>
        <taxon>Eukaryota</taxon>
        <taxon>Fungi</taxon>
        <taxon>Dikarya</taxon>
        <taxon>Ascomycota</taxon>
        <taxon>Pezizomycotina</taxon>
        <taxon>Sordariomycetes</taxon>
        <taxon>Hypocreomycetidae</taxon>
        <taxon>Hypocreales</taxon>
        <taxon>Nectriaceae</taxon>
        <taxon>Fusarium</taxon>
        <taxon>Fusarium solani species complex</taxon>
    </lineage>
</organism>
<dbReference type="GO" id="GO:0009116">
    <property type="term" value="P:nucleoside metabolic process"/>
    <property type="evidence" value="ECO:0007669"/>
    <property type="project" value="InterPro"/>
</dbReference>
<dbReference type="Proteomes" id="UP000288168">
    <property type="component" value="Unassembled WGS sequence"/>
</dbReference>
<gene>
    <name evidence="1" type="ORF">CEP54_016141</name>
</gene>
<dbReference type="PANTHER" id="PTHR46082:SF11">
    <property type="entry name" value="AAA+ ATPASE DOMAIN-CONTAINING PROTEIN-RELATED"/>
    <property type="match status" value="1"/>
</dbReference>
<dbReference type="OrthoDB" id="1577640at2759"/>
<dbReference type="STRING" id="1325734.A0A428NHR9"/>
<proteinExistence type="predicted"/>
<dbReference type="Gene3D" id="3.40.50.1580">
    <property type="entry name" value="Nucleoside phosphorylase domain"/>
    <property type="match status" value="1"/>
</dbReference>
<sequence>MSNPDNYTVGWICAVCPEYVAARVLLDEMHPPPAYVSRHDNNAYTLGRIGQHNIVVAVMPDGEYGINAAAAVARDMMHSFPNVRLGLMVGIAGGVPSAKHDIRLGDVVVSYPRDGNAGVFQYDFGKSIQGQAFQASGFLNQPPQILLETVRRLMGVYEAKGQTLDKTVSEALNRKPRLLKDYSRPSPASDRLFRSDFVHPVENKAGCAGHCDRDARKLVKRAPRPRGHEREPVIHYGLIASGNSVVKNAQLRDKLSRDKDVLCFEMEAAGLMNHFPCLVIRGICDYSDSHKAKEWQGYAAMAAAAYARDILLNTGSGRPEVQRVPYKPAKK</sequence>
<dbReference type="InterPro" id="IPR035994">
    <property type="entry name" value="Nucleoside_phosphorylase_sf"/>
</dbReference>
<protein>
    <submittedName>
        <fullName evidence="1">Uncharacterized protein</fullName>
    </submittedName>
</protein>
<dbReference type="EMBL" id="NKCI01000509">
    <property type="protein sequence ID" value="RSL40352.1"/>
    <property type="molecule type" value="Genomic_DNA"/>
</dbReference>
<keyword evidence="2" id="KW-1185">Reference proteome</keyword>
<dbReference type="GO" id="GO:0003824">
    <property type="term" value="F:catalytic activity"/>
    <property type="evidence" value="ECO:0007669"/>
    <property type="project" value="InterPro"/>
</dbReference>
<name>A0A428NHR9_9HYPO</name>
<evidence type="ECO:0000313" key="2">
    <source>
        <dbReference type="Proteomes" id="UP000288168"/>
    </source>
</evidence>
<dbReference type="InterPro" id="IPR053137">
    <property type="entry name" value="NLR-like"/>
</dbReference>
<dbReference type="AlphaFoldDB" id="A0A428NHR9"/>
<comment type="caution">
    <text evidence="1">The sequence shown here is derived from an EMBL/GenBank/DDBJ whole genome shotgun (WGS) entry which is preliminary data.</text>
</comment>
<accession>A0A428NHR9</accession>
<dbReference type="PANTHER" id="PTHR46082">
    <property type="entry name" value="ATP/GTP-BINDING PROTEIN-RELATED"/>
    <property type="match status" value="1"/>
</dbReference>
<reference evidence="1 2" key="1">
    <citation type="submission" date="2017-06" db="EMBL/GenBank/DDBJ databases">
        <title>Comparative genomic analysis of Ambrosia Fusariam Clade fungi.</title>
        <authorList>
            <person name="Stajich J.E."/>
            <person name="Carrillo J."/>
            <person name="Kijimoto T."/>
            <person name="Eskalen A."/>
            <person name="O'Donnell K."/>
            <person name="Kasson M."/>
        </authorList>
    </citation>
    <scope>NUCLEOTIDE SEQUENCE [LARGE SCALE GENOMIC DNA]</scope>
    <source>
        <strain evidence="1 2">NRRL62584</strain>
    </source>
</reference>
<evidence type="ECO:0000313" key="1">
    <source>
        <dbReference type="EMBL" id="RSL40352.1"/>
    </source>
</evidence>